<dbReference type="OrthoDB" id="214784at2157"/>
<organism evidence="3 4">
    <name type="scientific">Natronococcus jeotgali DSM 18795</name>
    <dbReference type="NCBI Taxonomy" id="1227498"/>
    <lineage>
        <taxon>Archaea</taxon>
        <taxon>Methanobacteriati</taxon>
        <taxon>Methanobacteriota</taxon>
        <taxon>Stenosarchaea group</taxon>
        <taxon>Halobacteria</taxon>
        <taxon>Halobacteriales</taxon>
        <taxon>Natrialbaceae</taxon>
        <taxon>Natronococcus</taxon>
    </lineage>
</organism>
<dbReference type="AlphaFoldDB" id="L9WSX5"/>
<comment type="caution">
    <text evidence="3">The sequence shown here is derived from an EMBL/GenBank/DDBJ whole genome shotgun (WGS) entry which is preliminary data.</text>
</comment>
<gene>
    <name evidence="3" type="ORF">C492_19379</name>
</gene>
<sequence>MTNRPRLRLGQSLAPGVLAVALFGAMAMIVLNTGFADEMVGFPAGISVTSEIGYALFDFTALQSAEGSIGDTEPFLAAFLLVAVVLDAALDAALVLAKRETEGEPVAALSSRTGATPGTTGSDQVAATDGSGRRRESADESAASDTAAESGGDS</sequence>
<name>L9WSX5_9EURY</name>
<keyword evidence="2" id="KW-0472">Membrane</keyword>
<evidence type="ECO:0000256" key="2">
    <source>
        <dbReference type="SAM" id="Phobius"/>
    </source>
</evidence>
<dbReference type="PATRIC" id="fig|1227498.3.peg.3822"/>
<feature type="region of interest" description="Disordered" evidence="1">
    <location>
        <begin position="100"/>
        <end position="154"/>
    </location>
</feature>
<keyword evidence="2" id="KW-1133">Transmembrane helix</keyword>
<feature type="compositionally biased region" description="Polar residues" evidence="1">
    <location>
        <begin position="110"/>
        <end position="125"/>
    </location>
</feature>
<accession>L9WSX5</accession>
<keyword evidence="2" id="KW-0812">Transmembrane</keyword>
<dbReference type="EMBL" id="AOIA01000158">
    <property type="protein sequence ID" value="ELY52326.1"/>
    <property type="molecule type" value="Genomic_DNA"/>
</dbReference>
<evidence type="ECO:0008006" key="5">
    <source>
        <dbReference type="Google" id="ProtNLM"/>
    </source>
</evidence>
<dbReference type="Proteomes" id="UP000011531">
    <property type="component" value="Unassembled WGS sequence"/>
</dbReference>
<feature type="transmembrane region" description="Helical" evidence="2">
    <location>
        <begin position="75"/>
        <end position="97"/>
    </location>
</feature>
<protein>
    <recommendedName>
        <fullName evidence="5">NADH dehydrogenase-like complex subunit J2</fullName>
    </recommendedName>
</protein>
<dbReference type="STRING" id="1227498.C492_19379"/>
<reference evidence="3 4" key="1">
    <citation type="journal article" date="2014" name="PLoS Genet.">
        <title>Phylogenetically driven sequencing of extremely halophilic archaea reveals strategies for static and dynamic osmo-response.</title>
        <authorList>
            <person name="Becker E.A."/>
            <person name="Seitzer P.M."/>
            <person name="Tritt A."/>
            <person name="Larsen D."/>
            <person name="Krusor M."/>
            <person name="Yao A.I."/>
            <person name="Wu D."/>
            <person name="Madern D."/>
            <person name="Eisen J.A."/>
            <person name="Darling A.E."/>
            <person name="Facciotti M.T."/>
        </authorList>
    </citation>
    <scope>NUCLEOTIDE SEQUENCE [LARGE SCALE GENOMIC DNA]</scope>
    <source>
        <strain evidence="3 4">DSM 18795</strain>
    </source>
</reference>
<keyword evidence="4" id="KW-1185">Reference proteome</keyword>
<feature type="transmembrane region" description="Helical" evidence="2">
    <location>
        <begin position="12"/>
        <end position="31"/>
    </location>
</feature>
<dbReference type="RefSeq" id="WP_008426512.1">
    <property type="nucleotide sequence ID" value="NZ_AOIA01000158.1"/>
</dbReference>
<feature type="compositionally biased region" description="Low complexity" evidence="1">
    <location>
        <begin position="140"/>
        <end position="154"/>
    </location>
</feature>
<evidence type="ECO:0000256" key="1">
    <source>
        <dbReference type="SAM" id="MobiDB-lite"/>
    </source>
</evidence>
<evidence type="ECO:0000313" key="3">
    <source>
        <dbReference type="EMBL" id="ELY52326.1"/>
    </source>
</evidence>
<proteinExistence type="predicted"/>
<evidence type="ECO:0000313" key="4">
    <source>
        <dbReference type="Proteomes" id="UP000011531"/>
    </source>
</evidence>